<evidence type="ECO:0000256" key="4">
    <source>
        <dbReference type="ARBA" id="ARBA00022640"/>
    </source>
</evidence>
<dbReference type="Gene3D" id="2.40.30.220">
    <property type="entry name" value="Photosystem II Psb28"/>
    <property type="match status" value="1"/>
</dbReference>
<keyword evidence="12" id="KW-1185">Reference proteome</keyword>
<dbReference type="GO" id="GO:0009535">
    <property type="term" value="C:chloroplast thylakoid membrane"/>
    <property type="evidence" value="ECO:0007669"/>
    <property type="project" value="UniProtKB-SubCell"/>
</dbReference>
<proteinExistence type="inferred from homology"/>
<keyword evidence="5" id="KW-0793">Thylakoid</keyword>
<dbReference type="GO" id="GO:0009654">
    <property type="term" value="C:photosystem II oxygen evolving complex"/>
    <property type="evidence" value="ECO:0007669"/>
    <property type="project" value="InterPro"/>
</dbReference>
<dbReference type="Pfam" id="PF03912">
    <property type="entry name" value="Psb28"/>
    <property type="match status" value="1"/>
</dbReference>
<sequence length="130" mass="14711">MSDVSGGKTSRSVVTMQVKPVLQFIRGVDERSVPEIRLTRSPDGTNGKAIFVFDQPSVFDSSRELGDITGLYMLDEEGVLSTVDVSAKFLNGKPSKIESQYIMRNTTEWDRFMRFMERYAKENQLGFVKS</sequence>
<dbReference type="NCBIfam" id="TIGR03047">
    <property type="entry name" value="PS_II_psb28"/>
    <property type="match status" value="1"/>
</dbReference>
<accession>A0A7I3Z645</accession>
<reference evidence="11 12" key="2">
    <citation type="journal article" date="2018" name="Plant J.">
        <title>The Physcomitrella patens chromosome-scale assembly reveals moss genome structure and evolution.</title>
        <authorList>
            <person name="Lang D."/>
            <person name="Ullrich K.K."/>
            <person name="Murat F."/>
            <person name="Fuchs J."/>
            <person name="Jenkins J."/>
            <person name="Haas F.B."/>
            <person name="Piednoel M."/>
            <person name="Gundlach H."/>
            <person name="Van Bel M."/>
            <person name="Meyberg R."/>
            <person name="Vives C."/>
            <person name="Morata J."/>
            <person name="Symeonidi A."/>
            <person name="Hiss M."/>
            <person name="Muchero W."/>
            <person name="Kamisugi Y."/>
            <person name="Saleh O."/>
            <person name="Blanc G."/>
            <person name="Decker E.L."/>
            <person name="van Gessel N."/>
            <person name="Grimwood J."/>
            <person name="Hayes R.D."/>
            <person name="Graham S.W."/>
            <person name="Gunter L.E."/>
            <person name="McDaniel S.F."/>
            <person name="Hoernstein S.N.W."/>
            <person name="Larsson A."/>
            <person name="Li F.W."/>
            <person name="Perroud P.F."/>
            <person name="Phillips J."/>
            <person name="Ranjan P."/>
            <person name="Rokshar D.S."/>
            <person name="Rothfels C.J."/>
            <person name="Schneider L."/>
            <person name="Shu S."/>
            <person name="Stevenson D.W."/>
            <person name="Thummler F."/>
            <person name="Tillich M."/>
            <person name="Villarreal Aguilar J.C."/>
            <person name="Widiez T."/>
            <person name="Wong G.K."/>
            <person name="Wymore A."/>
            <person name="Zhang Y."/>
            <person name="Zimmer A.D."/>
            <person name="Quatrano R.S."/>
            <person name="Mayer K.F.X."/>
            <person name="Goodstein D."/>
            <person name="Casacuberta J.M."/>
            <person name="Vandepoele K."/>
            <person name="Reski R."/>
            <person name="Cuming A.C."/>
            <person name="Tuskan G.A."/>
            <person name="Maumus F."/>
            <person name="Salse J."/>
            <person name="Schmutz J."/>
            <person name="Rensing S.A."/>
        </authorList>
    </citation>
    <scope>NUCLEOTIDE SEQUENCE [LARGE SCALE GENOMIC DNA]</scope>
    <source>
        <strain evidence="11 12">cv. Gransden 2004</strain>
    </source>
</reference>
<protein>
    <recommendedName>
        <fullName evidence="10">Photosystem II reaction center Psb28 protein</fullName>
    </recommendedName>
</protein>
<evidence type="ECO:0000256" key="9">
    <source>
        <dbReference type="ARBA" id="ARBA00062039"/>
    </source>
</evidence>
<evidence type="ECO:0000256" key="2">
    <source>
        <dbReference type="ARBA" id="ARBA00022528"/>
    </source>
</evidence>
<dbReference type="FunFam" id="2.40.30.220:FF:000001">
    <property type="entry name" value="Photosystem II reaction center Psb28 protein"/>
    <property type="match status" value="1"/>
</dbReference>
<dbReference type="EMBL" id="ABEU02000007">
    <property type="status" value="NOT_ANNOTATED_CDS"/>
    <property type="molecule type" value="Genomic_DNA"/>
</dbReference>
<keyword evidence="6" id="KW-0472">Membrane</keyword>
<keyword evidence="2" id="KW-0150">Chloroplast</keyword>
<reference evidence="11 12" key="1">
    <citation type="journal article" date="2008" name="Science">
        <title>The Physcomitrella genome reveals evolutionary insights into the conquest of land by plants.</title>
        <authorList>
            <person name="Rensing S."/>
            <person name="Lang D."/>
            <person name="Zimmer A."/>
            <person name="Terry A."/>
            <person name="Salamov A."/>
            <person name="Shapiro H."/>
            <person name="Nishiyama T."/>
            <person name="Perroud P.-F."/>
            <person name="Lindquist E."/>
            <person name="Kamisugi Y."/>
            <person name="Tanahashi T."/>
            <person name="Sakakibara K."/>
            <person name="Fujita T."/>
            <person name="Oishi K."/>
            <person name="Shin-I T."/>
            <person name="Kuroki Y."/>
            <person name="Toyoda A."/>
            <person name="Suzuki Y."/>
            <person name="Hashimoto A."/>
            <person name="Yamaguchi K."/>
            <person name="Sugano A."/>
            <person name="Kohara Y."/>
            <person name="Fujiyama A."/>
            <person name="Anterola A."/>
            <person name="Aoki S."/>
            <person name="Ashton N."/>
            <person name="Barbazuk W.B."/>
            <person name="Barker E."/>
            <person name="Bennetzen J."/>
            <person name="Bezanilla M."/>
            <person name="Blankenship R."/>
            <person name="Cho S.H."/>
            <person name="Dutcher S."/>
            <person name="Estelle M."/>
            <person name="Fawcett J.A."/>
            <person name="Gundlach H."/>
            <person name="Hanada K."/>
            <person name="Heyl A."/>
            <person name="Hicks K.A."/>
            <person name="Hugh J."/>
            <person name="Lohr M."/>
            <person name="Mayer K."/>
            <person name="Melkozernov A."/>
            <person name="Murata T."/>
            <person name="Nelson D."/>
            <person name="Pils B."/>
            <person name="Prigge M."/>
            <person name="Reiss B."/>
            <person name="Renner T."/>
            <person name="Rombauts S."/>
            <person name="Rushton P."/>
            <person name="Sanderfoot A."/>
            <person name="Schween G."/>
            <person name="Shiu S.-H."/>
            <person name="Stueber K."/>
            <person name="Theodoulou F.L."/>
            <person name="Tu H."/>
            <person name="Van de Peer Y."/>
            <person name="Verrier P.J."/>
            <person name="Waters E."/>
            <person name="Wood A."/>
            <person name="Yang L."/>
            <person name="Cove D."/>
            <person name="Cuming A."/>
            <person name="Hasebe M."/>
            <person name="Lucas S."/>
            <person name="Mishler D.B."/>
            <person name="Reski R."/>
            <person name="Grigoriev I."/>
            <person name="Quatrano R.S."/>
            <person name="Boore J.L."/>
        </authorList>
    </citation>
    <scope>NUCLEOTIDE SEQUENCE [LARGE SCALE GENOMIC DNA]</scope>
    <source>
        <strain evidence="11 12">cv. Gransden 2004</strain>
    </source>
</reference>
<dbReference type="InterPro" id="IPR005610">
    <property type="entry name" value="PSII_Psb28_class-1"/>
</dbReference>
<dbReference type="PANTHER" id="PTHR34963:SF2">
    <property type="entry name" value="PHOTOSYSTEM II REACTION CENTER PSB28 PROTEIN, CHLOROPLASTIC"/>
    <property type="match status" value="1"/>
</dbReference>
<dbReference type="Gramene" id="Pp3c7_5450V3.4">
    <property type="protein sequence ID" value="PAC:32926286.CDS.1"/>
    <property type="gene ID" value="Pp3c7_5450"/>
</dbReference>
<comment type="subunit">
    <text evidence="9">Part of the photosystem II complex.</text>
</comment>
<evidence type="ECO:0000313" key="11">
    <source>
        <dbReference type="EnsemblPlants" id="PAC:32926285.CDS.1"/>
    </source>
</evidence>
<keyword evidence="4" id="KW-0934">Plastid</keyword>
<dbReference type="EnsemblPlants" id="Pp3c7_5450V3.4">
    <property type="protein sequence ID" value="PAC:32926286.CDS.1"/>
    <property type="gene ID" value="Pp3c7_5450"/>
</dbReference>
<dbReference type="GO" id="GO:0015979">
    <property type="term" value="P:photosynthesis"/>
    <property type="evidence" value="ECO:0007669"/>
    <property type="project" value="UniProtKB-KW"/>
</dbReference>
<evidence type="ECO:0000256" key="7">
    <source>
        <dbReference type="ARBA" id="ARBA00023276"/>
    </source>
</evidence>
<evidence type="ECO:0000256" key="3">
    <source>
        <dbReference type="ARBA" id="ARBA00022531"/>
    </source>
</evidence>
<evidence type="ECO:0000256" key="8">
    <source>
        <dbReference type="ARBA" id="ARBA00060947"/>
    </source>
</evidence>
<dbReference type="InterPro" id="IPR038676">
    <property type="entry name" value="Psb28_c1_sf"/>
</dbReference>
<comment type="subcellular location">
    <subcellularLocation>
        <location evidence="1">Plastid</location>
        <location evidence="1">Chloroplast thylakoid membrane</location>
        <topology evidence="1">Peripheral membrane protein</topology>
        <orientation evidence="1">Stromal side</orientation>
    </subcellularLocation>
</comment>
<name>A0A7I3Z645_PHYPA</name>
<dbReference type="AlphaFoldDB" id="A0A7I3Z645"/>
<reference evidence="11" key="3">
    <citation type="submission" date="2020-12" db="UniProtKB">
        <authorList>
            <consortium name="EnsemblPlants"/>
        </authorList>
    </citation>
    <scope>IDENTIFICATION</scope>
</reference>
<dbReference type="Proteomes" id="UP000006727">
    <property type="component" value="Chromosome 7"/>
</dbReference>
<dbReference type="EnsemblPlants" id="Pp3c7_5450V3.3">
    <property type="protein sequence ID" value="PAC:32926285.CDS.1"/>
    <property type="gene ID" value="Pp3c7_5450"/>
</dbReference>
<evidence type="ECO:0000313" key="12">
    <source>
        <dbReference type="Proteomes" id="UP000006727"/>
    </source>
</evidence>
<keyword evidence="7 10" id="KW-0604">Photosystem II</keyword>
<keyword evidence="3 10" id="KW-0602">Photosynthesis</keyword>
<comment type="similarity">
    <text evidence="8 10">Belongs to the Psb28 family.</text>
</comment>
<evidence type="ECO:0000256" key="6">
    <source>
        <dbReference type="ARBA" id="ARBA00023136"/>
    </source>
</evidence>
<evidence type="ECO:0000256" key="10">
    <source>
        <dbReference type="RuleBase" id="RU003509"/>
    </source>
</evidence>
<evidence type="ECO:0000256" key="1">
    <source>
        <dbReference type="ARBA" id="ARBA00004185"/>
    </source>
</evidence>
<dbReference type="Gramene" id="Pp3c7_5450V3.3">
    <property type="protein sequence ID" value="PAC:32926285.CDS.1"/>
    <property type="gene ID" value="Pp3c7_5450"/>
</dbReference>
<evidence type="ECO:0000256" key="5">
    <source>
        <dbReference type="ARBA" id="ARBA00023078"/>
    </source>
</evidence>
<dbReference type="HAMAP" id="MF_01370">
    <property type="entry name" value="PSII_Psb28"/>
    <property type="match status" value="1"/>
</dbReference>
<dbReference type="PANTHER" id="PTHR34963">
    <property type="match status" value="1"/>
</dbReference>
<organism evidence="11 12">
    <name type="scientific">Physcomitrium patens</name>
    <name type="common">Spreading-leaved earth moss</name>
    <name type="synonym">Physcomitrella patens</name>
    <dbReference type="NCBI Taxonomy" id="3218"/>
    <lineage>
        <taxon>Eukaryota</taxon>
        <taxon>Viridiplantae</taxon>
        <taxon>Streptophyta</taxon>
        <taxon>Embryophyta</taxon>
        <taxon>Bryophyta</taxon>
        <taxon>Bryophytina</taxon>
        <taxon>Bryopsida</taxon>
        <taxon>Funariidae</taxon>
        <taxon>Funariales</taxon>
        <taxon>Funariaceae</taxon>
        <taxon>Physcomitrium</taxon>
    </lineage>
</organism>